<protein>
    <submittedName>
        <fullName evidence="2">Uncharacterized protein</fullName>
    </submittedName>
</protein>
<dbReference type="PANTHER" id="PTHR18444">
    <property type="entry name" value="UPF0538 FAMILY MEMBER"/>
    <property type="match status" value="1"/>
</dbReference>
<keyword evidence="3" id="KW-1185">Reference proteome</keyword>
<comment type="similarity">
    <text evidence="1">Belongs to the UPF0538 family.</text>
</comment>
<dbReference type="Pfam" id="PF10209">
    <property type="entry name" value="DUF2340"/>
    <property type="match status" value="1"/>
</dbReference>
<organism evidence="2 3">
    <name type="scientific">Smittium mucronatum</name>
    <dbReference type="NCBI Taxonomy" id="133383"/>
    <lineage>
        <taxon>Eukaryota</taxon>
        <taxon>Fungi</taxon>
        <taxon>Fungi incertae sedis</taxon>
        <taxon>Zoopagomycota</taxon>
        <taxon>Kickxellomycotina</taxon>
        <taxon>Harpellomycetes</taxon>
        <taxon>Harpellales</taxon>
        <taxon>Legeriomycetaceae</taxon>
        <taxon>Smittium</taxon>
    </lineage>
</organism>
<evidence type="ECO:0000313" key="2">
    <source>
        <dbReference type="EMBL" id="OLY79305.1"/>
    </source>
</evidence>
<evidence type="ECO:0000256" key="1">
    <source>
        <dbReference type="ARBA" id="ARBA00007176"/>
    </source>
</evidence>
<reference evidence="2 3" key="1">
    <citation type="journal article" date="2016" name="Mol. Biol. Evol.">
        <title>Genome-Wide Survey of Gut Fungi (Harpellales) Reveals the First Horizontally Transferred Ubiquitin Gene from a Mosquito Host.</title>
        <authorList>
            <person name="Wang Y."/>
            <person name="White M.M."/>
            <person name="Kvist S."/>
            <person name="Moncalvo J.M."/>
        </authorList>
    </citation>
    <scope>NUCLEOTIDE SEQUENCE [LARGE SCALE GENOMIC DNA]</scope>
    <source>
        <strain evidence="2 3">ALG-7-W6</strain>
    </source>
</reference>
<comment type="caution">
    <text evidence="2">The sequence shown here is derived from an EMBL/GenBank/DDBJ whole genome shotgun (WGS) entry which is preliminary data.</text>
</comment>
<dbReference type="AlphaFoldDB" id="A0A1R0GQZ3"/>
<dbReference type="OrthoDB" id="937at2759"/>
<dbReference type="Proteomes" id="UP000187455">
    <property type="component" value="Unassembled WGS sequence"/>
</dbReference>
<evidence type="ECO:0000313" key="3">
    <source>
        <dbReference type="Proteomes" id="UP000187455"/>
    </source>
</evidence>
<gene>
    <name evidence="2" type="ORF">AYI68_g6631</name>
</gene>
<dbReference type="PANTHER" id="PTHR18444:SF9">
    <property type="entry name" value="UPF0538 PROTEIN C2ORF76"/>
    <property type="match status" value="1"/>
</dbReference>
<dbReference type="EMBL" id="LSSL01004643">
    <property type="protein sequence ID" value="OLY79305.1"/>
    <property type="molecule type" value="Genomic_DNA"/>
</dbReference>
<proteinExistence type="inferred from homology"/>
<name>A0A1R0GQZ3_9FUNG</name>
<sequence length="128" mass="14871">MEGAASNDLVIITVRVIKNFEYRTIKNIILKVDLNTETVREFRNRIQKEIEQNPAFVPFRNVEYDSLKVYSHAFGNKTQNLVVNMERDGFLDDPEATLAQCGLMSESEVSYFNLDAYNKYVINPVNKW</sequence>
<accession>A0A1R0GQZ3</accession>
<dbReference type="InterPro" id="IPR018794">
    <property type="entry name" value="UPF0538"/>
</dbReference>